<organism evidence="3 4">
    <name type="scientific">Falsiroseomonas stagni DSM 19981</name>
    <dbReference type="NCBI Taxonomy" id="1123062"/>
    <lineage>
        <taxon>Bacteria</taxon>
        <taxon>Pseudomonadati</taxon>
        <taxon>Pseudomonadota</taxon>
        <taxon>Alphaproteobacteria</taxon>
        <taxon>Acetobacterales</taxon>
        <taxon>Roseomonadaceae</taxon>
        <taxon>Falsiroseomonas</taxon>
    </lineage>
</organism>
<proteinExistence type="inferred from homology"/>
<dbReference type="STRING" id="1123062.SAMN02745775_1011055"/>
<dbReference type="Pfam" id="PF03401">
    <property type="entry name" value="TctC"/>
    <property type="match status" value="1"/>
</dbReference>
<dbReference type="AlphaFoldDB" id="A0A1I3Y7P6"/>
<protein>
    <submittedName>
        <fullName evidence="3">Tripartite-type tricarboxylate transporter, receptor component TctC</fullName>
    </submittedName>
</protein>
<dbReference type="PIRSF" id="PIRSF017082">
    <property type="entry name" value="YflP"/>
    <property type="match status" value="1"/>
</dbReference>
<keyword evidence="3" id="KW-0675">Receptor</keyword>
<keyword evidence="2" id="KW-0732">Signal</keyword>
<dbReference type="Proteomes" id="UP000199473">
    <property type="component" value="Unassembled WGS sequence"/>
</dbReference>
<feature type="chain" id="PRO_5011796348" evidence="2">
    <location>
        <begin position="21"/>
        <end position="317"/>
    </location>
</feature>
<dbReference type="InterPro" id="IPR005064">
    <property type="entry name" value="BUG"/>
</dbReference>
<dbReference type="EMBL" id="FOSQ01000001">
    <property type="protein sequence ID" value="SFK28007.1"/>
    <property type="molecule type" value="Genomic_DNA"/>
</dbReference>
<evidence type="ECO:0000256" key="2">
    <source>
        <dbReference type="SAM" id="SignalP"/>
    </source>
</evidence>
<dbReference type="SUPFAM" id="SSF53850">
    <property type="entry name" value="Periplasmic binding protein-like II"/>
    <property type="match status" value="1"/>
</dbReference>
<dbReference type="Gene3D" id="3.40.190.150">
    <property type="entry name" value="Bordetella uptake gene, domain 1"/>
    <property type="match status" value="1"/>
</dbReference>
<dbReference type="InterPro" id="IPR042100">
    <property type="entry name" value="Bug_dom1"/>
</dbReference>
<dbReference type="OrthoDB" id="9780943at2"/>
<comment type="similarity">
    <text evidence="1">Belongs to the UPF0065 (bug) family.</text>
</comment>
<evidence type="ECO:0000313" key="4">
    <source>
        <dbReference type="Proteomes" id="UP000199473"/>
    </source>
</evidence>
<dbReference type="Gene3D" id="3.40.190.10">
    <property type="entry name" value="Periplasmic binding protein-like II"/>
    <property type="match status" value="1"/>
</dbReference>
<sequence>MQRRSFLGAAIAMAAAPALAQDFPAATLRMVVPFTPGGSNDLMARLIAERLGARWGKPFVVENRPGAAGNIGTEAVARSAPDGATWLFAPNQVLTTNPLTMRTSFDPLRDLALAARVARVQTLLVVNPSTGIRDVRGLVAAAKERPGQLSYPSSGVGSFQHFGVARLVGEDMVHVPYGGAAALMPDLLAGRTHAFCGALNSLLPHVRAGTLRPLAAMTPARASLLPEVPTIAEAGFPGEETEIWAGVVLPGGTPRGIVNQVHAALAGLFAEPEVVARLAEQGIEPAVQGPEEFAGTVRAELAANGALVRRLGLRQGQ</sequence>
<feature type="signal peptide" evidence="2">
    <location>
        <begin position="1"/>
        <end position="20"/>
    </location>
</feature>
<gene>
    <name evidence="3" type="ORF">SAMN02745775_1011055</name>
</gene>
<evidence type="ECO:0000313" key="3">
    <source>
        <dbReference type="EMBL" id="SFK28007.1"/>
    </source>
</evidence>
<keyword evidence="4" id="KW-1185">Reference proteome</keyword>
<name>A0A1I3Y7P6_9PROT</name>
<accession>A0A1I3Y7P6</accession>
<dbReference type="PANTHER" id="PTHR42928:SF5">
    <property type="entry name" value="BLR1237 PROTEIN"/>
    <property type="match status" value="1"/>
</dbReference>
<dbReference type="CDD" id="cd07012">
    <property type="entry name" value="PBP2_Bug_TTT"/>
    <property type="match status" value="1"/>
</dbReference>
<dbReference type="RefSeq" id="WP_092956422.1">
    <property type="nucleotide sequence ID" value="NZ_FOSQ01000001.1"/>
</dbReference>
<evidence type="ECO:0000256" key="1">
    <source>
        <dbReference type="ARBA" id="ARBA00006987"/>
    </source>
</evidence>
<dbReference type="PANTHER" id="PTHR42928">
    <property type="entry name" value="TRICARBOXYLATE-BINDING PROTEIN"/>
    <property type="match status" value="1"/>
</dbReference>
<reference evidence="3 4" key="1">
    <citation type="submission" date="2016-10" db="EMBL/GenBank/DDBJ databases">
        <authorList>
            <person name="de Groot N.N."/>
        </authorList>
    </citation>
    <scope>NUCLEOTIDE SEQUENCE [LARGE SCALE GENOMIC DNA]</scope>
    <source>
        <strain evidence="3 4">DSM 19981</strain>
    </source>
</reference>